<dbReference type="PROSITE" id="PS51450">
    <property type="entry name" value="LRR"/>
    <property type="match status" value="1"/>
</dbReference>
<keyword evidence="4" id="KW-0812">Transmembrane</keyword>
<dbReference type="PANTHER" id="PTHR24369">
    <property type="entry name" value="ANTIGEN BSP, PUTATIVE-RELATED"/>
    <property type="match status" value="1"/>
</dbReference>
<dbReference type="SUPFAM" id="SSF52058">
    <property type="entry name" value="L domain-like"/>
    <property type="match status" value="1"/>
</dbReference>
<accession>A0AAN9Y9L2</accession>
<dbReference type="InterPro" id="IPR032675">
    <property type="entry name" value="LRR_dom_sf"/>
</dbReference>
<evidence type="ECO:0000256" key="3">
    <source>
        <dbReference type="ARBA" id="ARBA00022737"/>
    </source>
</evidence>
<evidence type="ECO:0000256" key="1">
    <source>
        <dbReference type="ARBA" id="ARBA00022614"/>
    </source>
</evidence>
<name>A0AAN9Y9L2_9HEMI</name>
<gene>
    <name evidence="6" type="ORF">V9T40_007201</name>
</gene>
<dbReference type="Proteomes" id="UP001367676">
    <property type="component" value="Unassembled WGS sequence"/>
</dbReference>
<dbReference type="SMART" id="SM00369">
    <property type="entry name" value="LRR_TYP"/>
    <property type="match status" value="5"/>
</dbReference>
<feature type="signal peptide" evidence="5">
    <location>
        <begin position="1"/>
        <end position="25"/>
    </location>
</feature>
<dbReference type="Pfam" id="PF13855">
    <property type="entry name" value="LRR_8"/>
    <property type="match status" value="1"/>
</dbReference>
<keyword evidence="4" id="KW-1133">Transmembrane helix</keyword>
<keyword evidence="7" id="KW-1185">Reference proteome</keyword>
<sequence>MALLNQKNKLLATLITITIIAVVASSQDEKSQPCPDACSCPNIPPALGLVCNGQNLTSIPAVNISAHFVDFSGNPLGELTNQTLAPIRNAHNLEILVLKACAIYSIENDAFDKLENLRFVDLSSNGIATLAPGVFTKLLHLSEINLSENNITNVSTHWFAESAPIRVLNLTANPIKHLEANVFDRLNSLEELRLDQCELHLIDSHAFDGLFKLHTLNLSHNQLTTITADSITWLRELHTLELNANPWQCDCNLQAVTVILLMRGFQTLAANLTCSISNNELSNWIDVNTTHPDCDSQIKMHARRTSLIGNSEKHRIKAAKLLSTNASRLSAASALFFSQKPADTYSPAVIISLWCAVIILLAIASYTAIYVTSKMCVYATTKAASAAKHAAHVNRKKSIVRRGNRECEQALVNDTSHARDNFYMVDEASSDVSIIAIDG</sequence>
<dbReference type="EMBL" id="JBBCAQ010000002">
    <property type="protein sequence ID" value="KAK7605343.1"/>
    <property type="molecule type" value="Genomic_DNA"/>
</dbReference>
<dbReference type="InterPro" id="IPR050541">
    <property type="entry name" value="LRR_TM_domain-containing"/>
</dbReference>
<feature type="transmembrane region" description="Helical" evidence="4">
    <location>
        <begin position="348"/>
        <end position="372"/>
    </location>
</feature>
<dbReference type="InterPro" id="IPR001611">
    <property type="entry name" value="Leu-rich_rpt"/>
</dbReference>
<evidence type="ECO:0000313" key="7">
    <source>
        <dbReference type="Proteomes" id="UP001367676"/>
    </source>
</evidence>
<protein>
    <recommendedName>
        <fullName evidence="8">LRRCT domain-containing protein</fullName>
    </recommendedName>
</protein>
<comment type="caution">
    <text evidence="6">The sequence shown here is derived from an EMBL/GenBank/DDBJ whole genome shotgun (WGS) entry which is preliminary data.</text>
</comment>
<dbReference type="GO" id="GO:0005886">
    <property type="term" value="C:plasma membrane"/>
    <property type="evidence" value="ECO:0007669"/>
    <property type="project" value="TreeGrafter"/>
</dbReference>
<dbReference type="Gene3D" id="3.80.10.10">
    <property type="entry name" value="Ribonuclease Inhibitor"/>
    <property type="match status" value="2"/>
</dbReference>
<reference evidence="6 7" key="1">
    <citation type="submission" date="2024-03" db="EMBL/GenBank/DDBJ databases">
        <title>Adaptation during the transition from Ophiocordyceps entomopathogen to insect associate is accompanied by gene loss and intensified selection.</title>
        <authorList>
            <person name="Ward C.M."/>
            <person name="Onetto C.A."/>
            <person name="Borneman A.R."/>
        </authorList>
    </citation>
    <scope>NUCLEOTIDE SEQUENCE [LARGE SCALE GENOMIC DNA]</scope>
    <source>
        <strain evidence="6">AWRI1</strain>
        <tissue evidence="6">Single Adult Female</tissue>
    </source>
</reference>
<evidence type="ECO:0000256" key="5">
    <source>
        <dbReference type="SAM" id="SignalP"/>
    </source>
</evidence>
<dbReference type="Pfam" id="PF00560">
    <property type="entry name" value="LRR_1"/>
    <property type="match status" value="1"/>
</dbReference>
<evidence type="ECO:0000256" key="4">
    <source>
        <dbReference type="SAM" id="Phobius"/>
    </source>
</evidence>
<evidence type="ECO:0008006" key="8">
    <source>
        <dbReference type="Google" id="ProtNLM"/>
    </source>
</evidence>
<organism evidence="6 7">
    <name type="scientific">Parthenolecanium corni</name>
    <dbReference type="NCBI Taxonomy" id="536013"/>
    <lineage>
        <taxon>Eukaryota</taxon>
        <taxon>Metazoa</taxon>
        <taxon>Ecdysozoa</taxon>
        <taxon>Arthropoda</taxon>
        <taxon>Hexapoda</taxon>
        <taxon>Insecta</taxon>
        <taxon>Pterygota</taxon>
        <taxon>Neoptera</taxon>
        <taxon>Paraneoptera</taxon>
        <taxon>Hemiptera</taxon>
        <taxon>Sternorrhyncha</taxon>
        <taxon>Coccoidea</taxon>
        <taxon>Coccidae</taxon>
        <taxon>Parthenolecanium</taxon>
    </lineage>
</organism>
<keyword evidence="1" id="KW-0433">Leucine-rich repeat</keyword>
<keyword evidence="2 5" id="KW-0732">Signal</keyword>
<evidence type="ECO:0000256" key="2">
    <source>
        <dbReference type="ARBA" id="ARBA00022729"/>
    </source>
</evidence>
<keyword evidence="3" id="KW-0677">Repeat</keyword>
<dbReference type="PANTHER" id="PTHR24369:SF210">
    <property type="entry name" value="CHAOPTIN-RELATED"/>
    <property type="match status" value="1"/>
</dbReference>
<dbReference type="InterPro" id="IPR003591">
    <property type="entry name" value="Leu-rich_rpt_typical-subtyp"/>
</dbReference>
<keyword evidence="4" id="KW-0472">Membrane</keyword>
<dbReference type="AlphaFoldDB" id="A0AAN9Y9L2"/>
<evidence type="ECO:0000313" key="6">
    <source>
        <dbReference type="EMBL" id="KAK7605343.1"/>
    </source>
</evidence>
<feature type="chain" id="PRO_5042851944" description="LRRCT domain-containing protein" evidence="5">
    <location>
        <begin position="26"/>
        <end position="439"/>
    </location>
</feature>
<proteinExistence type="predicted"/>